<dbReference type="Proteomes" id="UP000315017">
    <property type="component" value="Chromosome"/>
</dbReference>
<feature type="region of interest" description="Disordered" evidence="1">
    <location>
        <begin position="69"/>
        <end position="105"/>
    </location>
</feature>
<keyword evidence="4" id="KW-1185">Reference proteome</keyword>
<feature type="transmembrane region" description="Helical" evidence="2">
    <location>
        <begin position="37"/>
        <end position="58"/>
    </location>
</feature>
<accession>A0A517YMS9</accession>
<evidence type="ECO:0000256" key="2">
    <source>
        <dbReference type="SAM" id="Phobius"/>
    </source>
</evidence>
<keyword evidence="2" id="KW-1133">Transmembrane helix</keyword>
<name>A0A517YMS9_9BACT</name>
<protein>
    <submittedName>
        <fullName evidence="3">Uncharacterized protein</fullName>
    </submittedName>
</protein>
<reference evidence="3 4" key="1">
    <citation type="submission" date="2019-02" db="EMBL/GenBank/DDBJ databases">
        <title>Deep-cultivation of Planctomycetes and their phenomic and genomic characterization uncovers novel biology.</title>
        <authorList>
            <person name="Wiegand S."/>
            <person name="Jogler M."/>
            <person name="Boedeker C."/>
            <person name="Pinto D."/>
            <person name="Vollmers J."/>
            <person name="Rivas-Marin E."/>
            <person name="Kohn T."/>
            <person name="Peeters S.H."/>
            <person name="Heuer A."/>
            <person name="Rast P."/>
            <person name="Oberbeckmann S."/>
            <person name="Bunk B."/>
            <person name="Jeske O."/>
            <person name="Meyerdierks A."/>
            <person name="Storesund J.E."/>
            <person name="Kallscheuer N."/>
            <person name="Luecker S."/>
            <person name="Lage O.M."/>
            <person name="Pohl T."/>
            <person name="Merkel B.J."/>
            <person name="Hornburger P."/>
            <person name="Mueller R.-W."/>
            <person name="Bruemmer F."/>
            <person name="Labrenz M."/>
            <person name="Spormann A.M."/>
            <person name="Op den Camp H."/>
            <person name="Overmann J."/>
            <person name="Amann R."/>
            <person name="Jetten M.S.M."/>
            <person name="Mascher T."/>
            <person name="Medema M.H."/>
            <person name="Devos D.P."/>
            <person name="Kaster A.-K."/>
            <person name="Ovreas L."/>
            <person name="Rohde M."/>
            <person name="Galperin M.Y."/>
            <person name="Jogler C."/>
        </authorList>
    </citation>
    <scope>NUCLEOTIDE SEQUENCE [LARGE SCALE GENOMIC DNA]</scope>
    <source>
        <strain evidence="3 4">ETA_A8</strain>
    </source>
</reference>
<evidence type="ECO:0000313" key="4">
    <source>
        <dbReference type="Proteomes" id="UP000315017"/>
    </source>
</evidence>
<dbReference type="RefSeq" id="WP_145098794.1">
    <property type="nucleotide sequence ID" value="NZ_CP036274.1"/>
</dbReference>
<feature type="compositionally biased region" description="Polar residues" evidence="1">
    <location>
        <begin position="87"/>
        <end position="99"/>
    </location>
</feature>
<proteinExistence type="predicted"/>
<dbReference type="AlphaFoldDB" id="A0A517YMS9"/>
<evidence type="ECO:0000313" key="3">
    <source>
        <dbReference type="EMBL" id="QDU31523.1"/>
    </source>
</evidence>
<sequence length="105" mass="11469">MLPPLAAAAVGFWLLAQEQVQQPQPLLMRLDGATRARVLAALAALILLGFLLMTLAWLGARMTRRYMGGPKKLGPSKLPSDEEWTRAKSTQVDESGNSKPRNEQG</sequence>
<evidence type="ECO:0000256" key="1">
    <source>
        <dbReference type="SAM" id="MobiDB-lite"/>
    </source>
</evidence>
<dbReference type="EMBL" id="CP036274">
    <property type="protein sequence ID" value="QDU31523.1"/>
    <property type="molecule type" value="Genomic_DNA"/>
</dbReference>
<keyword evidence="2" id="KW-0812">Transmembrane</keyword>
<gene>
    <name evidence="3" type="ORF">ETAA8_66820</name>
</gene>
<dbReference type="KEGG" id="aagg:ETAA8_66820"/>
<keyword evidence="2" id="KW-0472">Membrane</keyword>
<organism evidence="3 4">
    <name type="scientific">Anatilimnocola aggregata</name>
    <dbReference type="NCBI Taxonomy" id="2528021"/>
    <lineage>
        <taxon>Bacteria</taxon>
        <taxon>Pseudomonadati</taxon>
        <taxon>Planctomycetota</taxon>
        <taxon>Planctomycetia</taxon>
        <taxon>Pirellulales</taxon>
        <taxon>Pirellulaceae</taxon>
        <taxon>Anatilimnocola</taxon>
    </lineage>
</organism>